<dbReference type="InterPro" id="IPR037914">
    <property type="entry name" value="SpoVT-AbrB_sf"/>
</dbReference>
<dbReference type="GO" id="GO:0003677">
    <property type="term" value="F:DNA binding"/>
    <property type="evidence" value="ECO:0007669"/>
    <property type="project" value="UniProtKB-KW"/>
</dbReference>
<gene>
    <name evidence="3" type="ORF">FH610_009150</name>
</gene>
<accession>A0A5N6BZK9</accession>
<evidence type="ECO:0000313" key="4">
    <source>
        <dbReference type="Proteomes" id="UP000313066"/>
    </source>
</evidence>
<dbReference type="EMBL" id="VDMA02000004">
    <property type="protein sequence ID" value="KAB8185929.1"/>
    <property type="molecule type" value="Genomic_DNA"/>
</dbReference>
<dbReference type="SUPFAM" id="SSF89447">
    <property type="entry name" value="AbrB/MazE/MraZ-like"/>
    <property type="match status" value="1"/>
</dbReference>
<dbReference type="AlphaFoldDB" id="A0A5N6BZK9"/>
<dbReference type="SMART" id="SM00966">
    <property type="entry name" value="SpoVT_AbrB"/>
    <property type="match status" value="1"/>
</dbReference>
<sequence>MVATVKLMEDANPSARRGPARISRKNQITLPVSLLRKLGLGPGDAVDIADEDDHIVIRRHRSRFKGVIGTIPGFTDAVDVENSRDSWQ</sequence>
<proteinExistence type="predicted"/>
<reference evidence="3 4" key="1">
    <citation type="submission" date="2019-10" db="EMBL/GenBank/DDBJ databases">
        <title>Nonomuraea sp. nov., isolated from Phyllanthus amarus.</title>
        <authorList>
            <person name="Klykleung N."/>
            <person name="Tanasupawat S."/>
        </authorList>
    </citation>
    <scope>NUCLEOTIDE SEQUENCE [LARGE SCALE GENOMIC DNA]</scope>
    <source>
        <strain evidence="3 4">CR1-09</strain>
    </source>
</reference>
<keyword evidence="4" id="KW-1185">Reference proteome</keyword>
<dbReference type="Proteomes" id="UP000313066">
    <property type="component" value="Unassembled WGS sequence"/>
</dbReference>
<evidence type="ECO:0000313" key="3">
    <source>
        <dbReference type="EMBL" id="KAB8185929.1"/>
    </source>
</evidence>
<comment type="caution">
    <text evidence="3">The sequence shown here is derived from an EMBL/GenBank/DDBJ whole genome shotgun (WGS) entry which is preliminary data.</text>
</comment>
<dbReference type="NCBIfam" id="TIGR01439">
    <property type="entry name" value="lp_hng_hel_AbrB"/>
    <property type="match status" value="1"/>
</dbReference>
<evidence type="ECO:0000256" key="1">
    <source>
        <dbReference type="SAM" id="MobiDB-lite"/>
    </source>
</evidence>
<dbReference type="InterPro" id="IPR007159">
    <property type="entry name" value="SpoVT-AbrB_dom"/>
</dbReference>
<protein>
    <submittedName>
        <fullName evidence="3">AbrB/MazE/SpoVT family DNA-binding domain-containing protein</fullName>
    </submittedName>
</protein>
<feature type="domain" description="SpoVT-AbrB" evidence="2">
    <location>
        <begin position="20"/>
        <end position="65"/>
    </location>
</feature>
<organism evidence="3 4">
    <name type="scientific">Microbispora catharanthi</name>
    <dbReference type="NCBI Taxonomy" id="1712871"/>
    <lineage>
        <taxon>Bacteria</taxon>
        <taxon>Bacillati</taxon>
        <taxon>Actinomycetota</taxon>
        <taxon>Actinomycetes</taxon>
        <taxon>Streptosporangiales</taxon>
        <taxon>Streptosporangiaceae</taxon>
        <taxon>Microbispora</taxon>
    </lineage>
</organism>
<dbReference type="RefSeq" id="WP_139573857.1">
    <property type="nucleotide sequence ID" value="NZ_VDMA02000004.1"/>
</dbReference>
<dbReference type="Gene3D" id="2.10.260.10">
    <property type="match status" value="1"/>
</dbReference>
<evidence type="ECO:0000259" key="2">
    <source>
        <dbReference type="SMART" id="SM00966"/>
    </source>
</evidence>
<keyword evidence="3" id="KW-0238">DNA-binding</keyword>
<name>A0A5N6BZK9_9ACTN</name>
<dbReference type="Pfam" id="PF04014">
    <property type="entry name" value="MazE_antitoxin"/>
    <property type="match status" value="1"/>
</dbReference>
<feature type="region of interest" description="Disordered" evidence="1">
    <location>
        <begin position="1"/>
        <end position="20"/>
    </location>
</feature>